<feature type="transmembrane region" description="Helical" evidence="7">
    <location>
        <begin position="53"/>
        <end position="70"/>
    </location>
</feature>
<dbReference type="Pfam" id="PF01694">
    <property type="entry name" value="Rhomboid"/>
    <property type="match status" value="1"/>
</dbReference>
<evidence type="ECO:0000313" key="9">
    <source>
        <dbReference type="EMBL" id="TYL95242.1"/>
    </source>
</evidence>
<evidence type="ECO:0000256" key="4">
    <source>
        <dbReference type="ARBA" id="ARBA00022801"/>
    </source>
</evidence>
<feature type="transmembrane region" description="Helical" evidence="7">
    <location>
        <begin position="201"/>
        <end position="220"/>
    </location>
</feature>
<evidence type="ECO:0000256" key="7">
    <source>
        <dbReference type="SAM" id="Phobius"/>
    </source>
</evidence>
<keyword evidence="9" id="KW-0645">Protease</keyword>
<dbReference type="PANTHER" id="PTHR43731">
    <property type="entry name" value="RHOMBOID PROTEASE"/>
    <property type="match status" value="1"/>
</dbReference>
<feature type="domain" description="Peptidase S54 rhomboid" evidence="8">
    <location>
        <begin position="104"/>
        <end position="242"/>
    </location>
</feature>
<dbReference type="OrthoDB" id="9813074at2"/>
<keyword evidence="5 7" id="KW-1133">Transmembrane helix</keyword>
<feature type="transmembrane region" description="Helical" evidence="7">
    <location>
        <begin position="259"/>
        <end position="279"/>
    </location>
</feature>
<dbReference type="SUPFAM" id="SSF48452">
    <property type="entry name" value="TPR-like"/>
    <property type="match status" value="1"/>
</dbReference>
<dbReference type="GO" id="GO:0004252">
    <property type="term" value="F:serine-type endopeptidase activity"/>
    <property type="evidence" value="ECO:0007669"/>
    <property type="project" value="InterPro"/>
</dbReference>
<dbReference type="GO" id="GO:0006508">
    <property type="term" value="P:proteolysis"/>
    <property type="evidence" value="ECO:0007669"/>
    <property type="project" value="UniProtKB-KW"/>
</dbReference>
<keyword evidence="6 7" id="KW-0472">Membrane</keyword>
<keyword evidence="3 7" id="KW-0812">Transmembrane</keyword>
<dbReference type="PANTHER" id="PTHR43731:SF14">
    <property type="entry name" value="PRESENILIN-ASSOCIATED RHOMBOID-LIKE PROTEIN, MITOCHONDRIAL"/>
    <property type="match status" value="1"/>
</dbReference>
<reference evidence="9 10" key="1">
    <citation type="submission" date="2019-08" db="EMBL/GenBank/DDBJ databases">
        <title>Bradyrhizobium hipponensis sp. nov., a rhizobium isolated from a Lupinus angustifolius root nodule in Tunisia.</title>
        <authorList>
            <person name="Off K."/>
            <person name="Rejili M."/>
            <person name="Mars M."/>
            <person name="Brachmann A."/>
            <person name="Marin M."/>
        </authorList>
    </citation>
    <scope>NUCLEOTIDE SEQUENCE [LARGE SCALE GENOMIC DNA]</scope>
    <source>
        <strain evidence="9 10">CTAW71</strain>
    </source>
</reference>
<feature type="transmembrane region" description="Helical" evidence="7">
    <location>
        <begin position="169"/>
        <end position="189"/>
    </location>
</feature>
<sequence>MATNTFGRRGVVAPPPNRSFQPASLQPVAAPIAPRPLSSEETLFGDNKLLADLPFLTIGLIFGLIVIFALQRSLAIDIGRDGSLDVRSLIAQGASGYDLVVGRNEWWRIGLAPLLHGSQGHLIGNCVALFIVGVRLESLIGRGWFSLIFVASALAGEAGSLLGNGPGTVGVGASGAITGLIAALFVASFEPEADADQTISRLKTSLFFGVPALLPLAFGASGNVNYYAHGGGAVAGAALAITPWLAFWSYDSLPRSAGMVLLGGFAGSLICAGFAAAHYRSYMADAGLYIRASEMPANTREMASRSSDFVNRYPKDPRAHLFRAIFFIEQNSLNSAETEVQTAMSLAASDVTGGPVRSVAQALLAQLLLARGRYSEAKAMAAEVCRAKLGDVRRLLEKSKLCGEKAGS</sequence>
<dbReference type="SUPFAM" id="SSF144091">
    <property type="entry name" value="Rhomboid-like"/>
    <property type="match status" value="1"/>
</dbReference>
<evidence type="ECO:0000256" key="1">
    <source>
        <dbReference type="ARBA" id="ARBA00004141"/>
    </source>
</evidence>
<dbReference type="InterPro" id="IPR050925">
    <property type="entry name" value="Rhomboid_protease_S54"/>
</dbReference>
<comment type="caution">
    <text evidence="9">The sequence shown here is derived from an EMBL/GenBank/DDBJ whole genome shotgun (WGS) entry which is preliminary data.</text>
</comment>
<name>A0A5D3KF54_9BRAD</name>
<dbReference type="InterPro" id="IPR035952">
    <property type="entry name" value="Rhomboid-like_sf"/>
</dbReference>
<dbReference type="Proteomes" id="UP000324758">
    <property type="component" value="Unassembled WGS sequence"/>
</dbReference>
<gene>
    <name evidence="9" type="ORF">FXB40_16035</name>
</gene>
<keyword evidence="10" id="KW-1185">Reference proteome</keyword>
<evidence type="ECO:0000313" key="10">
    <source>
        <dbReference type="Proteomes" id="UP000324758"/>
    </source>
</evidence>
<keyword evidence="4" id="KW-0378">Hydrolase</keyword>
<evidence type="ECO:0000256" key="2">
    <source>
        <dbReference type="ARBA" id="ARBA00009045"/>
    </source>
</evidence>
<feature type="transmembrane region" description="Helical" evidence="7">
    <location>
        <begin position="144"/>
        <end position="163"/>
    </location>
</feature>
<organism evidence="9 10">
    <name type="scientific">Bradyrhizobium rifense</name>
    <dbReference type="NCBI Taxonomy" id="515499"/>
    <lineage>
        <taxon>Bacteria</taxon>
        <taxon>Pseudomonadati</taxon>
        <taxon>Pseudomonadota</taxon>
        <taxon>Alphaproteobacteria</taxon>
        <taxon>Hyphomicrobiales</taxon>
        <taxon>Nitrobacteraceae</taxon>
        <taxon>Bradyrhizobium</taxon>
    </lineage>
</organism>
<proteinExistence type="inferred from homology"/>
<dbReference type="Gene3D" id="1.20.1540.10">
    <property type="entry name" value="Rhomboid-like"/>
    <property type="match status" value="1"/>
</dbReference>
<evidence type="ECO:0000256" key="5">
    <source>
        <dbReference type="ARBA" id="ARBA00022989"/>
    </source>
</evidence>
<dbReference type="Gene3D" id="1.25.40.10">
    <property type="entry name" value="Tetratricopeptide repeat domain"/>
    <property type="match status" value="1"/>
</dbReference>
<evidence type="ECO:0000256" key="3">
    <source>
        <dbReference type="ARBA" id="ARBA00022692"/>
    </source>
</evidence>
<dbReference type="AlphaFoldDB" id="A0A5D3KF54"/>
<dbReference type="InterPro" id="IPR022764">
    <property type="entry name" value="Peptidase_S54_rhomboid_dom"/>
</dbReference>
<dbReference type="GO" id="GO:0016020">
    <property type="term" value="C:membrane"/>
    <property type="evidence" value="ECO:0007669"/>
    <property type="project" value="UniProtKB-SubCell"/>
</dbReference>
<protein>
    <submittedName>
        <fullName evidence="9">Rhomboid family intramembrane serine protease</fullName>
    </submittedName>
</protein>
<dbReference type="RefSeq" id="WP_148773150.1">
    <property type="nucleotide sequence ID" value="NZ_VSSS01000025.1"/>
</dbReference>
<dbReference type="EMBL" id="VSSS01000025">
    <property type="protein sequence ID" value="TYL95242.1"/>
    <property type="molecule type" value="Genomic_DNA"/>
</dbReference>
<evidence type="ECO:0000256" key="6">
    <source>
        <dbReference type="ARBA" id="ARBA00023136"/>
    </source>
</evidence>
<feature type="transmembrane region" description="Helical" evidence="7">
    <location>
        <begin position="226"/>
        <end position="247"/>
    </location>
</feature>
<evidence type="ECO:0000259" key="8">
    <source>
        <dbReference type="Pfam" id="PF01694"/>
    </source>
</evidence>
<dbReference type="InterPro" id="IPR011990">
    <property type="entry name" value="TPR-like_helical_dom_sf"/>
</dbReference>
<comment type="similarity">
    <text evidence="2">Belongs to the peptidase S54 family.</text>
</comment>
<comment type="subcellular location">
    <subcellularLocation>
        <location evidence="1">Membrane</location>
        <topology evidence="1">Multi-pass membrane protein</topology>
    </subcellularLocation>
</comment>
<accession>A0A5D3KF54</accession>